<name>A0A4Y1RL95_PRUDU</name>
<organism evidence="1">
    <name type="scientific">Prunus dulcis</name>
    <name type="common">Almond</name>
    <name type="synonym">Amygdalus dulcis</name>
    <dbReference type="NCBI Taxonomy" id="3755"/>
    <lineage>
        <taxon>Eukaryota</taxon>
        <taxon>Viridiplantae</taxon>
        <taxon>Streptophyta</taxon>
        <taxon>Embryophyta</taxon>
        <taxon>Tracheophyta</taxon>
        <taxon>Spermatophyta</taxon>
        <taxon>Magnoliopsida</taxon>
        <taxon>eudicotyledons</taxon>
        <taxon>Gunneridae</taxon>
        <taxon>Pentapetalae</taxon>
        <taxon>rosids</taxon>
        <taxon>fabids</taxon>
        <taxon>Rosales</taxon>
        <taxon>Rosaceae</taxon>
        <taxon>Amygdaloideae</taxon>
        <taxon>Amygdaleae</taxon>
        <taxon>Prunus</taxon>
    </lineage>
</organism>
<gene>
    <name evidence="1" type="ORF">Prudu_016436</name>
</gene>
<keyword evidence="1" id="KW-0418">Kinase</keyword>
<evidence type="ECO:0000313" key="1">
    <source>
        <dbReference type="EMBL" id="BBH05132.1"/>
    </source>
</evidence>
<dbReference type="EMBL" id="AP019302">
    <property type="protein sequence ID" value="BBH05132.1"/>
    <property type="molecule type" value="Genomic_DNA"/>
</dbReference>
<protein>
    <submittedName>
        <fullName evidence="1">Protein kinase superfamily protein</fullName>
    </submittedName>
</protein>
<accession>A0A4Y1RL95</accession>
<reference evidence="1" key="1">
    <citation type="journal article" date="2019" name="Science">
        <title>Mutation of a bHLH transcription factor allowed almond domestication.</title>
        <authorList>
            <person name="Sanchez-Perez R."/>
            <person name="Pavan S."/>
            <person name="Mazzeo R."/>
            <person name="Moldovan C."/>
            <person name="Aiese Cigliano R."/>
            <person name="Del Cueto J."/>
            <person name="Ricciardi F."/>
            <person name="Lotti C."/>
            <person name="Ricciardi L."/>
            <person name="Dicenta F."/>
            <person name="Lopez-Marques R.L."/>
            <person name="Lindberg Moller B."/>
        </authorList>
    </citation>
    <scope>NUCLEOTIDE SEQUENCE</scope>
</reference>
<dbReference type="AlphaFoldDB" id="A0A4Y1RL95"/>
<sequence length="171" mass="19487">MSSPLRIRDSVCSDATYTIKGPPVFFLARTGYKKDLGLQILAQTGMLDCKPINTPSEQNHKLRLYSDQIPTDKERYQRFVGKLIYLAHTRLDITYAVSVVSQFMHSPSEDHMETVTRILRYLKVTPDKGLMFSKYGHTDVEGYTDADWAGSATNRRSMSEYFTFVGDNLVT</sequence>
<dbReference type="PANTHER" id="PTHR11439">
    <property type="entry name" value="GAG-POL-RELATED RETROTRANSPOSON"/>
    <property type="match status" value="1"/>
</dbReference>
<dbReference type="GO" id="GO:0016301">
    <property type="term" value="F:kinase activity"/>
    <property type="evidence" value="ECO:0007669"/>
    <property type="project" value="UniProtKB-KW"/>
</dbReference>
<keyword evidence="1" id="KW-0808">Transferase</keyword>
<dbReference type="PANTHER" id="PTHR11439:SF467">
    <property type="entry name" value="INTEGRASE CATALYTIC DOMAIN-CONTAINING PROTEIN"/>
    <property type="match status" value="1"/>
</dbReference>
<proteinExistence type="predicted"/>